<evidence type="ECO:0000256" key="1">
    <source>
        <dbReference type="ARBA" id="ARBA00006961"/>
    </source>
</evidence>
<dbReference type="NCBIfam" id="NF002999">
    <property type="entry name" value="PRK03767.1"/>
    <property type="match status" value="1"/>
</dbReference>
<gene>
    <name evidence="3" type="primary">wrbA</name>
    <name evidence="3" type="ORF">GCM10009850_039260</name>
</gene>
<evidence type="ECO:0000313" key="4">
    <source>
        <dbReference type="Proteomes" id="UP001499843"/>
    </source>
</evidence>
<dbReference type="PANTHER" id="PTHR30546">
    <property type="entry name" value="FLAVODOXIN-RELATED PROTEIN WRBA-RELATED"/>
    <property type="match status" value="1"/>
</dbReference>
<organism evidence="3 4">
    <name type="scientific">Nonomuraea monospora</name>
    <dbReference type="NCBI Taxonomy" id="568818"/>
    <lineage>
        <taxon>Bacteria</taxon>
        <taxon>Bacillati</taxon>
        <taxon>Actinomycetota</taxon>
        <taxon>Actinomycetes</taxon>
        <taxon>Streptosporangiales</taxon>
        <taxon>Streptosporangiaceae</taxon>
        <taxon>Nonomuraea</taxon>
    </lineage>
</organism>
<evidence type="ECO:0000259" key="2">
    <source>
        <dbReference type="PROSITE" id="PS50902"/>
    </source>
</evidence>
<sequence>MEPVNVAIIYYSATGTVHALARAAAEGAEKAGADVRLRKVAEPAPPEVVGSRPEWAQHVRDTADVPEAGLDDLSWADAVLFGTPTRFGNPASPLRVFMESAGPLWFQGKLADKVYSAFTASNTAHGGQESTILALANTFYHWGGIIVPPGYTDPVQFQSGNPYGTSHVAGDGPPSDVILQAARHQGRRVAETAASFKAGRAA</sequence>
<keyword evidence="4" id="KW-1185">Reference proteome</keyword>
<comment type="similarity">
    <text evidence="1">Belongs to the WrbA family.</text>
</comment>
<dbReference type="InterPro" id="IPR029039">
    <property type="entry name" value="Flavoprotein-like_sf"/>
</dbReference>
<dbReference type="EMBL" id="BAAAQX010000009">
    <property type="protein sequence ID" value="GAA2208468.1"/>
    <property type="molecule type" value="Genomic_DNA"/>
</dbReference>
<dbReference type="InterPro" id="IPR005025">
    <property type="entry name" value="FMN_Rdtase-like_dom"/>
</dbReference>
<dbReference type="NCBIfam" id="TIGR01755">
    <property type="entry name" value="flav_wrbA"/>
    <property type="match status" value="1"/>
</dbReference>
<feature type="domain" description="Flavodoxin-like" evidence="2">
    <location>
        <begin position="6"/>
        <end position="190"/>
    </location>
</feature>
<evidence type="ECO:0000313" key="3">
    <source>
        <dbReference type="EMBL" id="GAA2208468.1"/>
    </source>
</evidence>
<name>A0ABN3CGY3_9ACTN</name>
<dbReference type="Pfam" id="PF03358">
    <property type="entry name" value="FMN_red"/>
    <property type="match status" value="1"/>
</dbReference>
<comment type="caution">
    <text evidence="3">The sequence shown here is derived from an EMBL/GenBank/DDBJ whole genome shotgun (WGS) entry which is preliminary data.</text>
</comment>
<dbReference type="PANTHER" id="PTHR30546:SF23">
    <property type="entry name" value="FLAVOPROTEIN-LIKE PROTEIN YCP4-RELATED"/>
    <property type="match status" value="1"/>
</dbReference>
<protein>
    <submittedName>
        <fullName evidence="3">NAD(P)H:quinone oxidoreductase</fullName>
    </submittedName>
</protein>
<dbReference type="SUPFAM" id="SSF52218">
    <property type="entry name" value="Flavoproteins"/>
    <property type="match status" value="1"/>
</dbReference>
<dbReference type="Gene3D" id="3.40.50.360">
    <property type="match status" value="1"/>
</dbReference>
<accession>A0ABN3CGY3</accession>
<dbReference type="PROSITE" id="PS50902">
    <property type="entry name" value="FLAVODOXIN_LIKE"/>
    <property type="match status" value="1"/>
</dbReference>
<dbReference type="InterPro" id="IPR010089">
    <property type="entry name" value="Flavoprotein_WrbA-like"/>
</dbReference>
<dbReference type="InterPro" id="IPR008254">
    <property type="entry name" value="Flavodoxin/NO_synth"/>
</dbReference>
<reference evidence="3 4" key="1">
    <citation type="journal article" date="2019" name="Int. J. Syst. Evol. Microbiol.">
        <title>The Global Catalogue of Microorganisms (GCM) 10K type strain sequencing project: providing services to taxonomists for standard genome sequencing and annotation.</title>
        <authorList>
            <consortium name="The Broad Institute Genomics Platform"/>
            <consortium name="The Broad Institute Genome Sequencing Center for Infectious Disease"/>
            <person name="Wu L."/>
            <person name="Ma J."/>
        </authorList>
    </citation>
    <scope>NUCLEOTIDE SEQUENCE [LARGE SCALE GENOMIC DNA]</scope>
    <source>
        <strain evidence="3 4">JCM 16114</strain>
    </source>
</reference>
<dbReference type="RefSeq" id="WP_344476648.1">
    <property type="nucleotide sequence ID" value="NZ_BAAAQX010000009.1"/>
</dbReference>
<dbReference type="Proteomes" id="UP001499843">
    <property type="component" value="Unassembled WGS sequence"/>
</dbReference>
<proteinExistence type="inferred from homology"/>